<reference evidence="2" key="1">
    <citation type="submission" date="2023-03" db="EMBL/GenBank/DDBJ databases">
        <title>Massive genome expansion in bonnet fungi (Mycena s.s.) driven by repeated elements and novel gene families across ecological guilds.</title>
        <authorList>
            <consortium name="Lawrence Berkeley National Laboratory"/>
            <person name="Harder C.B."/>
            <person name="Miyauchi S."/>
            <person name="Viragh M."/>
            <person name="Kuo A."/>
            <person name="Thoen E."/>
            <person name="Andreopoulos B."/>
            <person name="Lu D."/>
            <person name="Skrede I."/>
            <person name="Drula E."/>
            <person name="Henrissat B."/>
            <person name="Morin E."/>
            <person name="Kohler A."/>
            <person name="Barry K."/>
            <person name="LaButti K."/>
            <person name="Morin E."/>
            <person name="Salamov A."/>
            <person name="Lipzen A."/>
            <person name="Mereny Z."/>
            <person name="Hegedus B."/>
            <person name="Baldrian P."/>
            <person name="Stursova M."/>
            <person name="Weitz H."/>
            <person name="Taylor A."/>
            <person name="Grigoriev I.V."/>
            <person name="Nagy L.G."/>
            <person name="Martin F."/>
            <person name="Kauserud H."/>
        </authorList>
    </citation>
    <scope>NUCLEOTIDE SEQUENCE</scope>
    <source>
        <strain evidence="2">CBHHK188m</strain>
    </source>
</reference>
<evidence type="ECO:0000313" key="3">
    <source>
        <dbReference type="Proteomes" id="UP001215280"/>
    </source>
</evidence>
<feature type="compositionally biased region" description="Low complexity" evidence="1">
    <location>
        <begin position="19"/>
        <end position="39"/>
    </location>
</feature>
<name>A0AAD7KET5_9AGAR</name>
<dbReference type="Proteomes" id="UP001215280">
    <property type="component" value="Unassembled WGS sequence"/>
</dbReference>
<evidence type="ECO:0000313" key="2">
    <source>
        <dbReference type="EMBL" id="KAJ7781702.1"/>
    </source>
</evidence>
<sequence length="93" mass="9797">MGKSAKLHKRTPKIFKKPSTGASSAAAAVVGGAQAQAQTSRKKAGLKQKATNRAPSKEGTHVLGGADYLSLMMGSRKKAREEAAKLPRDQLRP</sequence>
<dbReference type="AlphaFoldDB" id="A0AAD7KET5"/>
<organism evidence="2 3">
    <name type="scientific">Mycena maculata</name>
    <dbReference type="NCBI Taxonomy" id="230809"/>
    <lineage>
        <taxon>Eukaryota</taxon>
        <taxon>Fungi</taxon>
        <taxon>Dikarya</taxon>
        <taxon>Basidiomycota</taxon>
        <taxon>Agaricomycotina</taxon>
        <taxon>Agaricomycetes</taxon>
        <taxon>Agaricomycetidae</taxon>
        <taxon>Agaricales</taxon>
        <taxon>Marasmiineae</taxon>
        <taxon>Mycenaceae</taxon>
        <taxon>Mycena</taxon>
    </lineage>
</organism>
<proteinExistence type="predicted"/>
<feature type="region of interest" description="Disordered" evidence="1">
    <location>
        <begin position="1"/>
        <end position="66"/>
    </location>
</feature>
<gene>
    <name evidence="2" type="ORF">DFH07DRAFT_385078</name>
</gene>
<protein>
    <submittedName>
        <fullName evidence="2">Uncharacterized protein</fullName>
    </submittedName>
</protein>
<accession>A0AAD7KET5</accession>
<evidence type="ECO:0000256" key="1">
    <source>
        <dbReference type="SAM" id="MobiDB-lite"/>
    </source>
</evidence>
<keyword evidence="3" id="KW-1185">Reference proteome</keyword>
<dbReference type="EMBL" id="JARJLG010000004">
    <property type="protein sequence ID" value="KAJ7781702.1"/>
    <property type="molecule type" value="Genomic_DNA"/>
</dbReference>
<comment type="caution">
    <text evidence="2">The sequence shown here is derived from an EMBL/GenBank/DDBJ whole genome shotgun (WGS) entry which is preliminary data.</text>
</comment>
<feature type="compositionally biased region" description="Basic residues" evidence="1">
    <location>
        <begin position="1"/>
        <end position="16"/>
    </location>
</feature>